<dbReference type="EMBL" id="CABVQG010000005">
    <property type="protein sequence ID" value="VWC58445.1"/>
    <property type="molecule type" value="Genomic_DNA"/>
</dbReference>
<protein>
    <submittedName>
        <fullName evidence="1">Uncharacterized protein</fullName>
    </submittedName>
</protein>
<name>A0A6J5IMV0_9BURK</name>
<accession>A0A6J5IMV0</accession>
<keyword evidence="3" id="KW-1185">Reference proteome</keyword>
<dbReference type="Proteomes" id="UP000494301">
    <property type="component" value="Unassembled WGS sequence"/>
</dbReference>
<evidence type="ECO:0000313" key="4">
    <source>
        <dbReference type="Proteomes" id="UP000494301"/>
    </source>
</evidence>
<sequence>MPLCAGPGSLTVDASVVPDITSGNVNMPAMPVSKKGH</sequence>
<dbReference type="AlphaFoldDB" id="A0A6J5IMV0"/>
<reference evidence="1 4" key="1">
    <citation type="submission" date="2020-04" db="EMBL/GenBank/DDBJ databases">
        <authorList>
            <person name="Depoorter E."/>
        </authorList>
    </citation>
    <scope>NUCLEOTIDE SEQUENCE [LARGE SCALE GENOMIC DNA]</scope>
    <source>
        <strain evidence="1 4">BCC0217</strain>
        <strain evidence="2 3">R-17378</strain>
    </source>
</reference>
<dbReference type="Proteomes" id="UP000494120">
    <property type="component" value="Unassembled WGS sequence"/>
</dbReference>
<evidence type="ECO:0000313" key="3">
    <source>
        <dbReference type="Proteomes" id="UP000494120"/>
    </source>
</evidence>
<dbReference type="EMBL" id="CABWIL020000001">
    <property type="protein sequence ID" value="CAB3960318.1"/>
    <property type="molecule type" value="Genomic_DNA"/>
</dbReference>
<organism evidence="1 4">
    <name type="scientific">Burkholderia aenigmatica</name>
    <dbReference type="NCBI Taxonomy" id="2015348"/>
    <lineage>
        <taxon>Bacteria</taxon>
        <taxon>Pseudomonadati</taxon>
        <taxon>Pseudomonadota</taxon>
        <taxon>Betaproteobacteria</taxon>
        <taxon>Burkholderiales</taxon>
        <taxon>Burkholderiaceae</taxon>
        <taxon>Burkholderia</taxon>
        <taxon>Burkholderia cepacia complex</taxon>
    </lineage>
</organism>
<evidence type="ECO:0000313" key="2">
    <source>
        <dbReference type="EMBL" id="VWC58445.1"/>
    </source>
</evidence>
<proteinExistence type="predicted"/>
<gene>
    <name evidence="2" type="ORF">BLA17378_01926</name>
    <name evidence="1" type="ORF">BLA3211_00056</name>
</gene>
<evidence type="ECO:0000313" key="1">
    <source>
        <dbReference type="EMBL" id="CAB3960318.1"/>
    </source>
</evidence>